<keyword evidence="2" id="KW-1133">Transmembrane helix</keyword>
<feature type="domain" description="N-acetyltransferase" evidence="3">
    <location>
        <begin position="65"/>
        <end position="206"/>
    </location>
</feature>
<dbReference type="InterPro" id="IPR050769">
    <property type="entry name" value="NAT_camello-type"/>
</dbReference>
<dbReference type="Pfam" id="PF00583">
    <property type="entry name" value="Acetyltransf_1"/>
    <property type="match status" value="1"/>
</dbReference>
<dbReference type="PROSITE" id="PS51186">
    <property type="entry name" value="GNAT"/>
    <property type="match status" value="1"/>
</dbReference>
<evidence type="ECO:0000256" key="2">
    <source>
        <dbReference type="SAM" id="Phobius"/>
    </source>
</evidence>
<feature type="transmembrane region" description="Helical" evidence="2">
    <location>
        <begin position="61"/>
        <end position="81"/>
    </location>
</feature>
<dbReference type="GO" id="GO:0008080">
    <property type="term" value="F:N-acetyltransferase activity"/>
    <property type="evidence" value="ECO:0007669"/>
    <property type="project" value="InterPro"/>
</dbReference>
<dbReference type="CDD" id="cd04301">
    <property type="entry name" value="NAT_SF"/>
    <property type="match status" value="1"/>
</dbReference>
<dbReference type="InterPro" id="IPR000182">
    <property type="entry name" value="GNAT_dom"/>
</dbReference>
<keyword evidence="1" id="KW-0808">Transferase</keyword>
<keyword evidence="5" id="KW-1185">Reference proteome</keyword>
<protein>
    <recommendedName>
        <fullName evidence="3">N-acetyltransferase domain-containing protein</fullName>
    </recommendedName>
</protein>
<name>A0AAV6YLR5_ENGPU</name>
<proteinExistence type="predicted"/>
<comment type="caution">
    <text evidence="4">The sequence shown here is derived from an EMBL/GenBank/DDBJ whole genome shotgun (WGS) entry which is preliminary data.</text>
</comment>
<dbReference type="PANTHER" id="PTHR13947">
    <property type="entry name" value="GNAT FAMILY N-ACETYLTRANSFERASE"/>
    <property type="match status" value="1"/>
</dbReference>
<sequence length="216" mass="24897">MTVLIRRYESRDYDTVRHLFAQGMMDYVPNSCLYLLRLRLLHLTFLALFITSFLLFGSFLVSLLVILALLAVGYLLLILSIQKFINITYKADLQNIEESYMLRHNSCFWVAEVNGQVVGMAGVQPIQGSSHDVELRRLSVAKHHRHKGIARNLCMCVIDFARQRGYQHVTLNTSTIQYAAHKLYQNMGFRKTRSKPSSNPLGRLVNVSITYYTYDI</sequence>
<dbReference type="PANTHER" id="PTHR13947:SF58">
    <property type="entry name" value="8B (PUTATIVE,_PSEUDO-RELATED"/>
    <property type="match status" value="1"/>
</dbReference>
<evidence type="ECO:0000313" key="4">
    <source>
        <dbReference type="EMBL" id="KAG8537611.1"/>
    </source>
</evidence>
<gene>
    <name evidence="4" type="ORF">GDO81_024215</name>
</gene>
<keyword evidence="2" id="KW-0812">Transmembrane</keyword>
<evidence type="ECO:0000259" key="3">
    <source>
        <dbReference type="PROSITE" id="PS51186"/>
    </source>
</evidence>
<dbReference type="Proteomes" id="UP000824782">
    <property type="component" value="Unassembled WGS sequence"/>
</dbReference>
<organism evidence="4 5">
    <name type="scientific">Engystomops pustulosus</name>
    <name type="common">Tungara frog</name>
    <name type="synonym">Physalaemus pustulosus</name>
    <dbReference type="NCBI Taxonomy" id="76066"/>
    <lineage>
        <taxon>Eukaryota</taxon>
        <taxon>Metazoa</taxon>
        <taxon>Chordata</taxon>
        <taxon>Craniata</taxon>
        <taxon>Vertebrata</taxon>
        <taxon>Euteleostomi</taxon>
        <taxon>Amphibia</taxon>
        <taxon>Batrachia</taxon>
        <taxon>Anura</taxon>
        <taxon>Neobatrachia</taxon>
        <taxon>Hyloidea</taxon>
        <taxon>Leptodactylidae</taxon>
        <taxon>Leiuperinae</taxon>
        <taxon>Engystomops</taxon>
    </lineage>
</organism>
<reference evidence="4" key="1">
    <citation type="thesis" date="2020" institute="ProQuest LLC" country="789 East Eisenhower Parkway, Ann Arbor, MI, USA">
        <title>Comparative Genomics and Chromosome Evolution.</title>
        <authorList>
            <person name="Mudd A.B."/>
        </authorList>
    </citation>
    <scope>NUCLEOTIDE SEQUENCE</scope>
    <source>
        <strain evidence="4">237g6f4</strain>
        <tissue evidence="4">Blood</tissue>
    </source>
</reference>
<dbReference type="Gene3D" id="3.40.630.30">
    <property type="match status" value="1"/>
</dbReference>
<dbReference type="InterPro" id="IPR016181">
    <property type="entry name" value="Acyl_CoA_acyltransferase"/>
</dbReference>
<dbReference type="AlphaFoldDB" id="A0AAV6YLR5"/>
<accession>A0AAV6YLR5</accession>
<dbReference type="SUPFAM" id="SSF55729">
    <property type="entry name" value="Acyl-CoA N-acyltransferases (Nat)"/>
    <property type="match status" value="1"/>
</dbReference>
<feature type="transmembrane region" description="Helical" evidence="2">
    <location>
        <begin position="34"/>
        <end position="55"/>
    </location>
</feature>
<evidence type="ECO:0000313" key="5">
    <source>
        <dbReference type="Proteomes" id="UP000824782"/>
    </source>
</evidence>
<keyword evidence="2" id="KW-0472">Membrane</keyword>
<dbReference type="EMBL" id="WNYA01028556">
    <property type="protein sequence ID" value="KAG8537611.1"/>
    <property type="molecule type" value="Genomic_DNA"/>
</dbReference>
<evidence type="ECO:0000256" key="1">
    <source>
        <dbReference type="ARBA" id="ARBA00022679"/>
    </source>
</evidence>